<evidence type="ECO:0000256" key="4">
    <source>
        <dbReference type="ARBA" id="ARBA00022643"/>
    </source>
</evidence>
<dbReference type="RefSeq" id="WP_201428808.1">
    <property type="nucleotide sequence ID" value="NZ_JAEQMG010000180.1"/>
</dbReference>
<accession>A0A934WUI0</accession>
<name>A0A934WUI0_9FIRM</name>
<evidence type="ECO:0000256" key="1">
    <source>
        <dbReference type="ARBA" id="ARBA00001917"/>
    </source>
</evidence>
<evidence type="ECO:0000256" key="3">
    <source>
        <dbReference type="ARBA" id="ARBA00022630"/>
    </source>
</evidence>
<dbReference type="Proteomes" id="UP000633365">
    <property type="component" value="Unassembled WGS sequence"/>
</dbReference>
<dbReference type="InterPro" id="IPR029478">
    <property type="entry name" value="TM1586_NiRdase"/>
</dbReference>
<keyword evidence="3" id="KW-0285">Flavoprotein</keyword>
<gene>
    <name evidence="7" type="ORF">JKK62_16015</name>
</gene>
<evidence type="ECO:0000313" key="7">
    <source>
        <dbReference type="EMBL" id="MBK6090129.1"/>
    </source>
</evidence>
<dbReference type="Pfam" id="PF14512">
    <property type="entry name" value="TM1586_NiRdase"/>
    <property type="match status" value="1"/>
</dbReference>
<dbReference type="EMBL" id="JAEQMG010000180">
    <property type="protein sequence ID" value="MBK6090129.1"/>
    <property type="molecule type" value="Genomic_DNA"/>
</dbReference>
<keyword evidence="4" id="KW-0288">FMN</keyword>
<dbReference type="PANTHER" id="PTHR43673:SF2">
    <property type="entry name" value="NITROREDUCTASE"/>
    <property type="match status" value="1"/>
</dbReference>
<dbReference type="SUPFAM" id="SSF55469">
    <property type="entry name" value="FMN-dependent nitroreductase-like"/>
    <property type="match status" value="1"/>
</dbReference>
<dbReference type="InterPro" id="IPR000415">
    <property type="entry name" value="Nitroreductase-like"/>
</dbReference>
<organism evidence="7 8">
    <name type="scientific">Ruminococcus difficilis</name>
    <dbReference type="NCBI Taxonomy" id="2763069"/>
    <lineage>
        <taxon>Bacteria</taxon>
        <taxon>Bacillati</taxon>
        <taxon>Bacillota</taxon>
        <taxon>Clostridia</taxon>
        <taxon>Eubacteriales</taxon>
        <taxon>Oscillospiraceae</taxon>
        <taxon>Ruminococcus</taxon>
    </lineage>
</organism>
<comment type="cofactor">
    <cofactor evidence="1">
        <name>FMN</name>
        <dbReference type="ChEBI" id="CHEBI:58210"/>
    </cofactor>
</comment>
<reference evidence="7" key="1">
    <citation type="submission" date="2021-01" db="EMBL/GenBank/DDBJ databases">
        <title>Genome public.</title>
        <authorList>
            <person name="Liu C."/>
            <person name="Sun Q."/>
        </authorList>
    </citation>
    <scope>NUCLEOTIDE SEQUENCE</scope>
    <source>
        <strain evidence="7">M6</strain>
    </source>
</reference>
<comment type="similarity">
    <text evidence="2">Belongs to the nitroreductase family.</text>
</comment>
<keyword evidence="5" id="KW-0560">Oxidoreductase</keyword>
<dbReference type="PANTHER" id="PTHR43673">
    <property type="entry name" value="NAD(P)H NITROREDUCTASE YDGI-RELATED"/>
    <property type="match status" value="1"/>
</dbReference>
<keyword evidence="8" id="KW-1185">Reference proteome</keyword>
<proteinExistence type="inferred from homology"/>
<evidence type="ECO:0000256" key="5">
    <source>
        <dbReference type="ARBA" id="ARBA00023002"/>
    </source>
</evidence>
<dbReference type="CDD" id="cd02062">
    <property type="entry name" value="Nitro_FMN_reductase"/>
    <property type="match status" value="1"/>
</dbReference>
<evidence type="ECO:0000313" key="8">
    <source>
        <dbReference type="Proteomes" id="UP000633365"/>
    </source>
</evidence>
<feature type="domain" description="Putative nitroreductase TM1586" evidence="6">
    <location>
        <begin position="5"/>
        <end position="212"/>
    </location>
</feature>
<dbReference type="Gene3D" id="3.40.109.30">
    <property type="entry name" value="putative nitroreductase (tm1586), domain 2"/>
    <property type="match status" value="1"/>
</dbReference>
<evidence type="ECO:0000259" key="6">
    <source>
        <dbReference type="Pfam" id="PF14512"/>
    </source>
</evidence>
<sequence>MTELQALHARHSVRAYQKKPVDPDTAKLLKDRIAQMNKQYDLRMQYVEPAGAVFGGLASKLTGWSNVPAYIAMIGKRGDDLDERCGYVGEQLVLYAQQLGLNTCWAGIFKRKQVTAAIAEDEKLVLTIAVGYGVDHGHPRRSKSVEDVTDVKEMPDWFKAGIEAALLAPTAVNQQKFTFTLDGEIPSVSVSANGPFVRLDLGIVKYHFELGSGRKIR</sequence>
<dbReference type="AlphaFoldDB" id="A0A934WUI0"/>
<protein>
    <submittedName>
        <fullName evidence="7">Nitroreductase family protein</fullName>
    </submittedName>
</protein>
<dbReference type="Gene3D" id="3.40.109.10">
    <property type="entry name" value="NADH Oxidase"/>
    <property type="match status" value="1"/>
</dbReference>
<comment type="caution">
    <text evidence="7">The sequence shown here is derived from an EMBL/GenBank/DDBJ whole genome shotgun (WGS) entry which is preliminary data.</text>
</comment>
<dbReference type="GO" id="GO:0016491">
    <property type="term" value="F:oxidoreductase activity"/>
    <property type="evidence" value="ECO:0007669"/>
    <property type="project" value="UniProtKB-KW"/>
</dbReference>
<evidence type="ECO:0000256" key="2">
    <source>
        <dbReference type="ARBA" id="ARBA00007118"/>
    </source>
</evidence>